<reference evidence="4 5" key="1">
    <citation type="submission" date="2016-01" db="EMBL/GenBank/DDBJ databases">
        <authorList>
            <consortium name="TB Trials Study Group"/>
            <person name="Sutton G."/>
            <person name="Brinkac L."/>
            <person name="Sanka R."/>
            <person name="Adams M."/>
            <person name="Lau E.L."/>
            <person name="Macaden R."/>
            <person name="Grewal H.M.S."/>
        </authorList>
    </citation>
    <scope>NUCLEOTIDE SEQUENCE [LARGE SCALE GENOMIC DNA]</scope>
    <source>
        <strain evidence="4 5">IS-1744</strain>
    </source>
</reference>
<keyword evidence="2" id="KW-0472">Membrane</keyword>
<evidence type="ECO:0000259" key="3">
    <source>
        <dbReference type="Pfam" id="PF13828"/>
    </source>
</evidence>
<feature type="compositionally biased region" description="Pro residues" evidence="1">
    <location>
        <begin position="7"/>
        <end position="37"/>
    </location>
</feature>
<protein>
    <recommendedName>
        <fullName evidence="3">DUF4190 domain-containing protein</fullName>
    </recommendedName>
</protein>
<evidence type="ECO:0000313" key="5">
    <source>
        <dbReference type="Proteomes" id="UP000053707"/>
    </source>
</evidence>
<organism evidence="4 5">
    <name type="scientific">Mycobacterium lehmannii</name>
    <dbReference type="NCBI Taxonomy" id="2048550"/>
    <lineage>
        <taxon>Bacteria</taxon>
        <taxon>Bacillati</taxon>
        <taxon>Actinomycetota</taxon>
        <taxon>Actinomycetes</taxon>
        <taxon>Mycobacteriales</taxon>
        <taxon>Mycobacteriaceae</taxon>
        <taxon>Mycobacterium</taxon>
    </lineage>
</organism>
<feature type="domain" description="DUF4190" evidence="3">
    <location>
        <begin position="69"/>
        <end position="131"/>
    </location>
</feature>
<feature type="transmembrane region" description="Helical" evidence="2">
    <location>
        <begin position="68"/>
        <end position="101"/>
    </location>
</feature>
<sequence>MSEPENPETPPQTPPQTPPPPSQSPPPPPPSQPPPSQPQYGAYPGGYPPPPPQGYGYPPPASAPKNGIGIAALVVAIIALLSVFGGIVLGVVAVILGFIGWGRAKRGEATNGGIAIAGIVLGFLSIIEAIVVIWLAVWGFNEVGGSDYIDCISRAGNDQDAVQQCAEEFQHRVEDQFDVTITPTP</sequence>
<keyword evidence="2" id="KW-0812">Transmembrane</keyword>
<evidence type="ECO:0000256" key="1">
    <source>
        <dbReference type="SAM" id="MobiDB-lite"/>
    </source>
</evidence>
<dbReference type="EMBL" id="LQIR01000012">
    <property type="protein sequence ID" value="KUI17992.1"/>
    <property type="molecule type" value="Genomic_DNA"/>
</dbReference>
<accession>A0A117JKK5</accession>
<name>A0A117JKK5_9MYCO</name>
<proteinExistence type="predicted"/>
<feature type="region of interest" description="Disordered" evidence="1">
    <location>
        <begin position="1"/>
        <end position="59"/>
    </location>
</feature>
<comment type="caution">
    <text evidence="4">The sequence shown here is derived from an EMBL/GenBank/DDBJ whole genome shotgun (WGS) entry which is preliminary data.</text>
</comment>
<feature type="transmembrane region" description="Helical" evidence="2">
    <location>
        <begin position="113"/>
        <end position="137"/>
    </location>
</feature>
<dbReference type="Proteomes" id="UP000053707">
    <property type="component" value="Unassembled WGS sequence"/>
</dbReference>
<evidence type="ECO:0000256" key="2">
    <source>
        <dbReference type="SAM" id="Phobius"/>
    </source>
</evidence>
<keyword evidence="2" id="KW-1133">Transmembrane helix</keyword>
<evidence type="ECO:0000313" key="4">
    <source>
        <dbReference type="EMBL" id="KUI17992.1"/>
    </source>
</evidence>
<keyword evidence="5" id="KW-1185">Reference proteome</keyword>
<gene>
    <name evidence="4" type="ORF">AU192_03915</name>
</gene>
<dbReference type="InterPro" id="IPR025241">
    <property type="entry name" value="DUF4190"/>
</dbReference>
<dbReference type="SUPFAM" id="SSF81995">
    <property type="entry name" value="beta-sandwich domain of Sec23/24"/>
    <property type="match status" value="1"/>
</dbReference>
<dbReference type="Pfam" id="PF13828">
    <property type="entry name" value="DUF4190"/>
    <property type="match status" value="1"/>
</dbReference>
<dbReference type="RefSeq" id="WP_064395580.1">
    <property type="nucleotide sequence ID" value="NZ_LQIR01000012.1"/>
</dbReference>
<feature type="compositionally biased region" description="Pro residues" evidence="1">
    <location>
        <begin position="46"/>
        <end position="59"/>
    </location>
</feature>
<dbReference type="AlphaFoldDB" id="A0A117JKK5"/>
<dbReference type="GeneID" id="27920973"/>